<evidence type="ECO:0000259" key="6">
    <source>
        <dbReference type="PROSITE" id="PS51352"/>
    </source>
</evidence>
<dbReference type="SUPFAM" id="SSF52833">
    <property type="entry name" value="Thioredoxin-like"/>
    <property type="match status" value="1"/>
</dbReference>
<dbReference type="PANTHER" id="PTHR13887">
    <property type="entry name" value="GLUTATHIONE S-TRANSFERASE KAPPA"/>
    <property type="match status" value="1"/>
</dbReference>
<comment type="similarity">
    <text evidence="1">Belongs to the thioredoxin family. DsbA subfamily.</text>
</comment>
<dbReference type="InterPro" id="IPR013766">
    <property type="entry name" value="Thioredoxin_domain"/>
</dbReference>
<organism evidence="7">
    <name type="scientific">Chitinibacter mangrovi</name>
    <dbReference type="NCBI Taxonomy" id="3153927"/>
    <lineage>
        <taxon>Bacteria</taxon>
        <taxon>Pseudomonadati</taxon>
        <taxon>Pseudomonadota</taxon>
        <taxon>Betaproteobacteria</taxon>
        <taxon>Neisseriales</taxon>
        <taxon>Chitinibacteraceae</taxon>
        <taxon>Chitinibacter</taxon>
    </lineage>
</organism>
<dbReference type="PROSITE" id="PS51352">
    <property type="entry name" value="THIOREDOXIN_2"/>
    <property type="match status" value="1"/>
</dbReference>
<keyword evidence="5" id="KW-0676">Redox-active center</keyword>
<dbReference type="Gene3D" id="3.40.30.10">
    <property type="entry name" value="Glutaredoxin"/>
    <property type="match status" value="1"/>
</dbReference>
<dbReference type="PANTHER" id="PTHR13887:SF14">
    <property type="entry name" value="DISULFIDE BOND FORMATION PROTEIN D"/>
    <property type="match status" value="1"/>
</dbReference>
<dbReference type="AlphaFoldDB" id="A0AAU7F7N4"/>
<name>A0AAU7F7N4_9NEIS</name>
<reference evidence="7" key="1">
    <citation type="submission" date="2024-05" db="EMBL/GenBank/DDBJ databases">
        <authorList>
            <person name="Yang L."/>
            <person name="Pan L."/>
        </authorList>
    </citation>
    <scope>NUCLEOTIDE SEQUENCE</scope>
    <source>
        <strain evidence="7">FCG-7</strain>
    </source>
</reference>
<proteinExistence type="inferred from homology"/>
<evidence type="ECO:0000313" key="7">
    <source>
        <dbReference type="EMBL" id="XBL99503.1"/>
    </source>
</evidence>
<accession>A0AAU7F7N4</accession>
<evidence type="ECO:0000256" key="5">
    <source>
        <dbReference type="ARBA" id="ARBA00023284"/>
    </source>
</evidence>
<dbReference type="EMBL" id="CP157355">
    <property type="protein sequence ID" value="XBL99503.1"/>
    <property type="molecule type" value="Genomic_DNA"/>
</dbReference>
<evidence type="ECO:0000256" key="2">
    <source>
        <dbReference type="ARBA" id="ARBA00022729"/>
    </source>
</evidence>
<dbReference type="InterPro" id="IPR036249">
    <property type="entry name" value="Thioredoxin-like_sf"/>
</dbReference>
<dbReference type="GO" id="GO:0016491">
    <property type="term" value="F:oxidoreductase activity"/>
    <property type="evidence" value="ECO:0007669"/>
    <property type="project" value="UniProtKB-KW"/>
</dbReference>
<keyword evidence="2" id="KW-0732">Signal</keyword>
<dbReference type="Pfam" id="PF13462">
    <property type="entry name" value="Thioredoxin_4"/>
    <property type="match status" value="1"/>
</dbReference>
<keyword evidence="4" id="KW-1015">Disulfide bond</keyword>
<evidence type="ECO:0000256" key="1">
    <source>
        <dbReference type="ARBA" id="ARBA00005791"/>
    </source>
</evidence>
<sequence>MKQKTIFIAAAVALLALFVGGTLMFKQQQHTQVAEQVQSNQAALMRMHSPILGATNAKVTIVEFLDPACEACAAFYPFVKDIMAKHPEQIRLVVRYAPLHQGADQVAMALEAARKQGKYWEALEALLATQAQWAINHQADVNRALPILAQLGLDMAQLQRDMQSPAIAAIVQQDIADAQTLGVNKTPTYFVNGQPLQSFGYQQLSDLINKALSAP</sequence>
<evidence type="ECO:0000256" key="3">
    <source>
        <dbReference type="ARBA" id="ARBA00023002"/>
    </source>
</evidence>
<gene>
    <name evidence="7" type="ORF">ABHF33_10505</name>
</gene>
<protein>
    <submittedName>
        <fullName evidence="7">Thioredoxin domain-containing protein</fullName>
    </submittedName>
</protein>
<dbReference type="RefSeq" id="WP_348943923.1">
    <property type="nucleotide sequence ID" value="NZ_CP157355.1"/>
</dbReference>
<dbReference type="KEGG" id="cmav:ABHF33_10505"/>
<feature type="domain" description="Thioredoxin" evidence="6">
    <location>
        <begin position="3"/>
        <end position="213"/>
    </location>
</feature>
<keyword evidence="3" id="KW-0560">Oxidoreductase</keyword>
<dbReference type="InterPro" id="IPR012336">
    <property type="entry name" value="Thioredoxin-like_fold"/>
</dbReference>
<evidence type="ECO:0000256" key="4">
    <source>
        <dbReference type="ARBA" id="ARBA00023157"/>
    </source>
</evidence>